<dbReference type="InterPro" id="IPR014982">
    <property type="entry name" value="GSCFA"/>
</dbReference>
<dbReference type="RefSeq" id="WP_069691917.1">
    <property type="nucleotide sequence ID" value="NZ_CP017147.1"/>
</dbReference>
<evidence type="ECO:0000313" key="2">
    <source>
        <dbReference type="EMBL" id="AOO82711.1"/>
    </source>
</evidence>
<dbReference type="Pfam" id="PF08885">
    <property type="entry name" value="GSCFA"/>
    <property type="match status" value="1"/>
</dbReference>
<feature type="domain" description="GSCFA" evidence="1">
    <location>
        <begin position="57"/>
        <end position="330"/>
    </location>
</feature>
<accession>A0A1D7U5Q2</accession>
<gene>
    <name evidence="2" type="ORF">BHK69_21735</name>
</gene>
<organism evidence="2 3">
    <name type="scientific">Bosea vaviloviae</name>
    <dbReference type="NCBI Taxonomy" id="1526658"/>
    <lineage>
        <taxon>Bacteria</taxon>
        <taxon>Pseudomonadati</taxon>
        <taxon>Pseudomonadota</taxon>
        <taxon>Alphaproteobacteria</taxon>
        <taxon>Hyphomicrobiales</taxon>
        <taxon>Boseaceae</taxon>
        <taxon>Bosea</taxon>
    </lineage>
</organism>
<keyword evidence="3" id="KW-1185">Reference proteome</keyword>
<dbReference type="AlphaFoldDB" id="A0A1D7U5Q2"/>
<dbReference type="KEGG" id="bvv:BHK69_21735"/>
<protein>
    <recommendedName>
        <fullName evidence="1">GSCFA domain-containing protein</fullName>
    </recommendedName>
</protein>
<evidence type="ECO:0000313" key="3">
    <source>
        <dbReference type="Proteomes" id="UP000094969"/>
    </source>
</evidence>
<sequence>MKIEYDAGTALSIMRGNPVRGWTSGKAERMAKSRLTTGDFVQIEHKPKFQIDPSWPIFTMGSCFAREVENVLMMRGLSLVTRGHGVPAEHFETWDATTGRGGGAAGGELSRGALNKYSVRSMTHELKRVLLDESYPHDGLIELAPDQWFDPHASGLRLLDRETAFANRQRLSAATATIKQARICFFTLGLTETWLDAETGLAMNAHPGPAWLARMPERFRFIDYGYEATLADMLQIISMIREHCHPEMRFVVTVSPVPLGATFKDADVIVANSGSKSVLRAVAEELFRRFDFVDYFPSYEIVLNSPRALAFQEDQLHVARDMVSCVMSHFERSYLSGEAARSEAA</sequence>
<dbReference type="Proteomes" id="UP000094969">
    <property type="component" value="Chromosome"/>
</dbReference>
<evidence type="ECO:0000259" key="1">
    <source>
        <dbReference type="Pfam" id="PF08885"/>
    </source>
</evidence>
<dbReference type="EMBL" id="CP017147">
    <property type="protein sequence ID" value="AOO82711.1"/>
    <property type="molecule type" value="Genomic_DNA"/>
</dbReference>
<proteinExistence type="predicted"/>
<name>A0A1D7U5Q2_9HYPH</name>
<reference evidence="2 3" key="1">
    <citation type="journal article" date="2015" name="Antonie Van Leeuwenhoek">
        <title>Bosea vaviloviae sp. nov., a new species of slow-growing rhizobia isolated from nodules of the relict species Vavilovia formosa (Stev.) Fed.</title>
        <authorList>
            <person name="Safronova V.I."/>
            <person name="Kuznetsova I.G."/>
            <person name="Sazanova A.L."/>
            <person name="Kimeklis A.K."/>
            <person name="Belimov A.A."/>
            <person name="Andronov E.E."/>
            <person name="Pinaev A.G."/>
            <person name="Chizhevskaya E.P."/>
            <person name="Pukhaev A.R."/>
            <person name="Popov K.P."/>
            <person name="Willems A."/>
            <person name="Tikhonovich I.A."/>
        </authorList>
    </citation>
    <scope>NUCLEOTIDE SEQUENCE [LARGE SCALE GENOMIC DNA]</scope>
    <source>
        <strain evidence="2 3">Vaf18</strain>
    </source>
</reference>
<dbReference type="OrthoDB" id="369216at2"/>
<dbReference type="STRING" id="1526658.BHK69_21735"/>